<gene>
    <name evidence="2" type="ORF">GCK32_015059</name>
</gene>
<dbReference type="Proteomes" id="UP001331761">
    <property type="component" value="Unassembled WGS sequence"/>
</dbReference>
<feature type="signal peptide" evidence="1">
    <location>
        <begin position="1"/>
        <end position="22"/>
    </location>
</feature>
<evidence type="ECO:0000256" key="1">
    <source>
        <dbReference type="SAM" id="SignalP"/>
    </source>
</evidence>
<keyword evidence="3" id="KW-1185">Reference proteome</keyword>
<evidence type="ECO:0000313" key="3">
    <source>
        <dbReference type="Proteomes" id="UP001331761"/>
    </source>
</evidence>
<protein>
    <submittedName>
        <fullName evidence="2">Uncharacterized protein</fullName>
    </submittedName>
</protein>
<evidence type="ECO:0000313" key="2">
    <source>
        <dbReference type="EMBL" id="KAK5968400.1"/>
    </source>
</evidence>
<proteinExistence type="predicted"/>
<organism evidence="2 3">
    <name type="scientific">Trichostrongylus colubriformis</name>
    <name type="common">Black scour worm</name>
    <dbReference type="NCBI Taxonomy" id="6319"/>
    <lineage>
        <taxon>Eukaryota</taxon>
        <taxon>Metazoa</taxon>
        <taxon>Ecdysozoa</taxon>
        <taxon>Nematoda</taxon>
        <taxon>Chromadorea</taxon>
        <taxon>Rhabditida</taxon>
        <taxon>Rhabditina</taxon>
        <taxon>Rhabditomorpha</taxon>
        <taxon>Strongyloidea</taxon>
        <taxon>Trichostrongylidae</taxon>
        <taxon>Trichostrongylus</taxon>
    </lineage>
</organism>
<reference evidence="2 3" key="1">
    <citation type="submission" date="2019-10" db="EMBL/GenBank/DDBJ databases">
        <title>Assembly and Annotation for the nematode Trichostrongylus colubriformis.</title>
        <authorList>
            <person name="Martin J."/>
        </authorList>
    </citation>
    <scope>NUCLEOTIDE SEQUENCE [LARGE SCALE GENOMIC DNA]</scope>
    <source>
        <strain evidence="2">G859</strain>
        <tissue evidence="2">Whole worm</tissue>
    </source>
</reference>
<dbReference type="EMBL" id="WIXE01021416">
    <property type="protein sequence ID" value="KAK5968400.1"/>
    <property type="molecule type" value="Genomic_DNA"/>
</dbReference>
<keyword evidence="1" id="KW-0732">Signal</keyword>
<dbReference type="AlphaFoldDB" id="A0AAN8EWR8"/>
<comment type="caution">
    <text evidence="2">The sequence shown here is derived from an EMBL/GenBank/DDBJ whole genome shotgun (WGS) entry which is preliminary data.</text>
</comment>
<feature type="chain" id="PRO_5042864775" evidence="1">
    <location>
        <begin position="23"/>
        <end position="69"/>
    </location>
</feature>
<sequence>MTLYLRQSLLLFLIILLRLCGADKKRESPRLRSWSLGDFGGEFLKFLSQSRTLRPSICRSFVVYALVCP</sequence>
<name>A0AAN8EWR8_TRICO</name>
<accession>A0AAN8EWR8</accession>